<feature type="transmembrane region" description="Helical" evidence="8">
    <location>
        <begin position="39"/>
        <end position="60"/>
    </location>
</feature>
<feature type="transmembrane region" description="Helical" evidence="8">
    <location>
        <begin position="252"/>
        <end position="276"/>
    </location>
</feature>
<feature type="transmembrane region" description="Helical" evidence="8">
    <location>
        <begin position="101"/>
        <end position="121"/>
    </location>
</feature>
<feature type="transmembrane region" description="Helical" evidence="8">
    <location>
        <begin position="182"/>
        <end position="200"/>
    </location>
</feature>
<evidence type="ECO:0000313" key="10">
    <source>
        <dbReference type="Proteomes" id="UP001596523"/>
    </source>
</evidence>
<keyword evidence="5 8" id="KW-1133">Transmembrane helix</keyword>
<dbReference type="InterPro" id="IPR001248">
    <property type="entry name" value="Pur-cyt_permease"/>
</dbReference>
<dbReference type="PIRSF" id="PIRSF002744">
    <property type="entry name" value="Pur-cyt_permease"/>
    <property type="match status" value="1"/>
</dbReference>
<feature type="transmembrane region" description="Helical" evidence="8">
    <location>
        <begin position="417"/>
        <end position="442"/>
    </location>
</feature>
<evidence type="ECO:0000256" key="8">
    <source>
        <dbReference type="SAM" id="Phobius"/>
    </source>
</evidence>
<evidence type="ECO:0000313" key="9">
    <source>
        <dbReference type="EMBL" id="MFC7307825.1"/>
    </source>
</evidence>
<feature type="transmembrane region" description="Helical" evidence="8">
    <location>
        <begin position="66"/>
        <end position="89"/>
    </location>
</feature>
<feature type="transmembrane region" description="Helical" evidence="8">
    <location>
        <begin position="296"/>
        <end position="316"/>
    </location>
</feature>
<sequence>MGTTAKDTPSAPPSEGTVEVRGIEPVPDAERHGRVRELFPTWVAANISVLLLTMGASLVITNGLNFWQVLAVAVIASVISFGMVGVLSVSGKWGGAPGAMLSRAAFGVRGNYFPGMILWVARFGWETINAVSGAYAVLTVLRLLFGIETNNVLVVVTLLAFVAATFLVSGLGIKALNVCNKYSTYIFSAFSVLVLGYLVAEMPWSKILSQSPGSAALMVAGIGTIAAGGISWVPTGPDFARYLPHSAPGKRIVGTTIGGAALVLVPMVLMGGIMAVSHPELANQNTDPMSFLGNALPTWLAIPYLLTALLGMILINSLSMYSAGFTAQTMGVKLPRALAVSINAAISLVGGLFMMLVAKDFVGQFITFLTLLAVSFSAWIGVYGIDMLRRRKKPVRYDGESLLNTGPSSRYWYKGGFCWQALTAWAVALTVGLCLTEVSWFTGPLATTWLGEHGLGWAVTILTAAVVFAVLPEPVENTPARTTDDAPAKTPVTR</sequence>
<dbReference type="EMBL" id="JBHTCF010000013">
    <property type="protein sequence ID" value="MFC7307825.1"/>
    <property type="molecule type" value="Genomic_DNA"/>
</dbReference>
<keyword evidence="6 7" id="KW-0472">Membrane</keyword>
<evidence type="ECO:0000256" key="6">
    <source>
        <dbReference type="ARBA" id="ARBA00023136"/>
    </source>
</evidence>
<gene>
    <name evidence="9" type="ORF">ACFQVC_26820</name>
</gene>
<evidence type="ECO:0000256" key="4">
    <source>
        <dbReference type="ARBA" id="ARBA00022692"/>
    </source>
</evidence>
<organism evidence="9 10">
    <name type="scientific">Streptomyces monticola</name>
    <dbReference type="NCBI Taxonomy" id="2666263"/>
    <lineage>
        <taxon>Bacteria</taxon>
        <taxon>Bacillati</taxon>
        <taxon>Actinomycetota</taxon>
        <taxon>Actinomycetes</taxon>
        <taxon>Kitasatosporales</taxon>
        <taxon>Streptomycetaceae</taxon>
        <taxon>Streptomyces</taxon>
    </lineage>
</organism>
<dbReference type="Proteomes" id="UP001596523">
    <property type="component" value="Unassembled WGS sequence"/>
</dbReference>
<reference evidence="10" key="1">
    <citation type="journal article" date="2019" name="Int. J. Syst. Evol. Microbiol.">
        <title>The Global Catalogue of Microorganisms (GCM) 10K type strain sequencing project: providing services to taxonomists for standard genome sequencing and annotation.</title>
        <authorList>
            <consortium name="The Broad Institute Genomics Platform"/>
            <consortium name="The Broad Institute Genome Sequencing Center for Infectious Disease"/>
            <person name="Wu L."/>
            <person name="Ma J."/>
        </authorList>
    </citation>
    <scope>NUCLEOTIDE SEQUENCE [LARGE SCALE GENOMIC DNA]</scope>
    <source>
        <strain evidence="10">SYNS20</strain>
    </source>
</reference>
<feature type="transmembrane region" description="Helical" evidence="8">
    <location>
        <begin position="127"/>
        <end position="145"/>
    </location>
</feature>
<dbReference type="PANTHER" id="PTHR31806">
    <property type="entry name" value="PURINE-CYTOSINE PERMEASE FCY2-RELATED"/>
    <property type="match status" value="1"/>
</dbReference>
<dbReference type="PANTHER" id="PTHR31806:SF1">
    <property type="entry name" value="PURINE-CYTOSINE PERMEASE FCY2-RELATED"/>
    <property type="match status" value="1"/>
</dbReference>
<evidence type="ECO:0000256" key="1">
    <source>
        <dbReference type="ARBA" id="ARBA00004141"/>
    </source>
</evidence>
<feature type="transmembrane region" description="Helical" evidence="8">
    <location>
        <begin position="364"/>
        <end position="385"/>
    </location>
</feature>
<dbReference type="Pfam" id="PF02133">
    <property type="entry name" value="Transp_cyt_pur"/>
    <property type="match status" value="1"/>
</dbReference>
<evidence type="ECO:0000256" key="5">
    <source>
        <dbReference type="ARBA" id="ARBA00022989"/>
    </source>
</evidence>
<keyword evidence="10" id="KW-1185">Reference proteome</keyword>
<protein>
    <submittedName>
        <fullName evidence="9">Purine-cytosine permease family protein</fullName>
    </submittedName>
</protein>
<dbReference type="RefSeq" id="WP_381835252.1">
    <property type="nucleotide sequence ID" value="NZ_JBHTCF010000013.1"/>
</dbReference>
<dbReference type="Gene3D" id="1.10.4160.10">
    <property type="entry name" value="Hydantoin permease"/>
    <property type="match status" value="1"/>
</dbReference>
<keyword evidence="4 8" id="KW-0812">Transmembrane</keyword>
<name>A0ABW2JR45_9ACTN</name>
<comment type="caution">
    <text evidence="9">The sequence shown here is derived from an EMBL/GenBank/DDBJ whole genome shotgun (WGS) entry which is preliminary data.</text>
</comment>
<proteinExistence type="inferred from homology"/>
<evidence type="ECO:0000256" key="7">
    <source>
        <dbReference type="PIRNR" id="PIRNR002744"/>
    </source>
</evidence>
<feature type="transmembrane region" description="Helical" evidence="8">
    <location>
        <begin position="454"/>
        <end position="471"/>
    </location>
</feature>
<feature type="transmembrane region" description="Helical" evidence="8">
    <location>
        <begin position="152"/>
        <end position="176"/>
    </location>
</feature>
<feature type="transmembrane region" description="Helical" evidence="8">
    <location>
        <begin position="337"/>
        <end position="358"/>
    </location>
</feature>
<evidence type="ECO:0000256" key="3">
    <source>
        <dbReference type="ARBA" id="ARBA00022448"/>
    </source>
</evidence>
<keyword evidence="3 7" id="KW-0813">Transport</keyword>
<evidence type="ECO:0000256" key="2">
    <source>
        <dbReference type="ARBA" id="ARBA00008974"/>
    </source>
</evidence>
<comment type="similarity">
    <text evidence="2 7">Belongs to the purine-cytosine permease (2.A.39) family.</text>
</comment>
<dbReference type="InterPro" id="IPR026030">
    <property type="entry name" value="Pur-cyt_permease_Fcy2/21/22"/>
</dbReference>
<accession>A0ABW2JR45</accession>
<comment type="subcellular location">
    <subcellularLocation>
        <location evidence="1">Membrane</location>
        <topology evidence="1">Multi-pass membrane protein</topology>
    </subcellularLocation>
</comment>